<comment type="caution">
    <text evidence="2">The sequence shown here is derived from an EMBL/GenBank/DDBJ whole genome shotgun (WGS) entry which is preliminary data.</text>
</comment>
<sequence length="165" mass="17620">MPRKASTNGASVPSKSKAARSRTAKVKSKDKAAPREEARKASSQAASKPSATLPLKEGARDTAARAPYRPMTGRTLDSPIETTDAPVDDTESSEAKAAPVSSRAQDLTLDEAPGSPTSEPSNAKGFRYLFDSSDEDEEEGAVSEPQEISNDLDEQQERYHAAQLQ</sequence>
<feature type="region of interest" description="Disordered" evidence="1">
    <location>
        <begin position="1"/>
        <end position="165"/>
    </location>
</feature>
<organism evidence="2 3">
    <name type="scientific">Phytophthora palmivora</name>
    <dbReference type="NCBI Taxonomy" id="4796"/>
    <lineage>
        <taxon>Eukaryota</taxon>
        <taxon>Sar</taxon>
        <taxon>Stramenopiles</taxon>
        <taxon>Oomycota</taxon>
        <taxon>Peronosporomycetes</taxon>
        <taxon>Peronosporales</taxon>
        <taxon>Peronosporaceae</taxon>
        <taxon>Phytophthora</taxon>
    </lineage>
</organism>
<feature type="compositionally biased region" description="Low complexity" evidence="1">
    <location>
        <begin position="41"/>
        <end position="51"/>
    </location>
</feature>
<feature type="compositionally biased region" description="Basic and acidic residues" evidence="1">
    <location>
        <begin position="27"/>
        <end position="40"/>
    </location>
</feature>
<evidence type="ECO:0000256" key="1">
    <source>
        <dbReference type="SAM" id="MobiDB-lite"/>
    </source>
</evidence>
<keyword evidence="3" id="KW-1185">Reference proteome</keyword>
<feature type="non-terminal residue" evidence="2">
    <location>
        <position position="165"/>
    </location>
</feature>
<feature type="compositionally biased region" description="Basic residues" evidence="1">
    <location>
        <begin position="17"/>
        <end position="26"/>
    </location>
</feature>
<feature type="compositionally biased region" description="Polar residues" evidence="1">
    <location>
        <begin position="1"/>
        <end position="14"/>
    </location>
</feature>
<dbReference type="Proteomes" id="UP000237271">
    <property type="component" value="Unassembled WGS sequence"/>
</dbReference>
<evidence type="ECO:0000313" key="3">
    <source>
        <dbReference type="Proteomes" id="UP000237271"/>
    </source>
</evidence>
<dbReference type="EMBL" id="NCKW01002919">
    <property type="protein sequence ID" value="POM77129.1"/>
    <property type="molecule type" value="Genomic_DNA"/>
</dbReference>
<feature type="compositionally biased region" description="Basic and acidic residues" evidence="1">
    <location>
        <begin position="155"/>
        <end position="165"/>
    </location>
</feature>
<dbReference type="OrthoDB" id="146150at2759"/>
<accession>A0A2P4YHC8</accession>
<name>A0A2P4YHC8_9STRA</name>
<evidence type="ECO:0008006" key="4">
    <source>
        <dbReference type="Google" id="ProtNLM"/>
    </source>
</evidence>
<feature type="compositionally biased region" description="Acidic residues" evidence="1">
    <location>
        <begin position="132"/>
        <end position="141"/>
    </location>
</feature>
<protein>
    <recommendedName>
        <fullName evidence="4">ABC Superfamily</fullName>
    </recommendedName>
</protein>
<gene>
    <name evidence="2" type="ORF">PHPALM_5534</name>
</gene>
<reference evidence="2 3" key="1">
    <citation type="journal article" date="2017" name="Genome Biol. Evol.">
        <title>Phytophthora megakarya and P. palmivora, closely related causal agents of cacao black pod rot, underwent increases in genome sizes and gene numbers by different mechanisms.</title>
        <authorList>
            <person name="Ali S.S."/>
            <person name="Shao J."/>
            <person name="Lary D.J."/>
            <person name="Kronmiller B."/>
            <person name="Shen D."/>
            <person name="Strem M.D."/>
            <person name="Amoako-Attah I."/>
            <person name="Akrofi A.Y."/>
            <person name="Begoude B.A."/>
            <person name="Ten Hoopen G.M."/>
            <person name="Coulibaly K."/>
            <person name="Kebe B.I."/>
            <person name="Melnick R.L."/>
            <person name="Guiltinan M.J."/>
            <person name="Tyler B.M."/>
            <person name="Meinhardt L.W."/>
            <person name="Bailey B.A."/>
        </authorList>
    </citation>
    <scope>NUCLEOTIDE SEQUENCE [LARGE SCALE GENOMIC DNA]</scope>
    <source>
        <strain evidence="3">sbr112.9</strain>
    </source>
</reference>
<proteinExistence type="predicted"/>
<evidence type="ECO:0000313" key="2">
    <source>
        <dbReference type="EMBL" id="POM77129.1"/>
    </source>
</evidence>
<dbReference type="AlphaFoldDB" id="A0A2P4YHC8"/>